<dbReference type="KEGG" id="naz:Aazo_1168"/>
<dbReference type="Proteomes" id="UP000001511">
    <property type="component" value="Chromosome"/>
</dbReference>
<proteinExistence type="predicted"/>
<feature type="region of interest" description="Disordered" evidence="1">
    <location>
        <begin position="45"/>
        <end position="81"/>
    </location>
</feature>
<name>D7E367_NOSA0</name>
<dbReference type="AlphaFoldDB" id="D7E367"/>
<feature type="compositionally biased region" description="Basic residues" evidence="1">
    <location>
        <begin position="45"/>
        <end position="60"/>
    </location>
</feature>
<evidence type="ECO:0000256" key="1">
    <source>
        <dbReference type="SAM" id="MobiDB-lite"/>
    </source>
</evidence>
<organism evidence="2 3">
    <name type="scientific">Nostoc azollae (strain 0708)</name>
    <name type="common">Anabaena azollae (strain 0708)</name>
    <dbReference type="NCBI Taxonomy" id="551115"/>
    <lineage>
        <taxon>Bacteria</taxon>
        <taxon>Bacillati</taxon>
        <taxon>Cyanobacteriota</taxon>
        <taxon>Cyanophyceae</taxon>
        <taxon>Nostocales</taxon>
        <taxon>Nostocaceae</taxon>
        <taxon>Trichormus</taxon>
    </lineage>
</organism>
<keyword evidence="3" id="KW-1185">Reference proteome</keyword>
<dbReference type="HOGENOM" id="CLU_195269_1_0_3"/>
<dbReference type="EMBL" id="CP002059">
    <property type="protein sequence ID" value="ADI63490.1"/>
    <property type="molecule type" value="Genomic_DNA"/>
</dbReference>
<dbReference type="RefSeq" id="WP_013190508.1">
    <property type="nucleotide sequence ID" value="NC_014248.1"/>
</dbReference>
<dbReference type="OrthoDB" id="517974at2"/>
<accession>D7E367</accession>
<evidence type="ECO:0000313" key="3">
    <source>
        <dbReference type="Proteomes" id="UP000001511"/>
    </source>
</evidence>
<reference evidence="2 3" key="1">
    <citation type="journal article" date="2010" name="PLoS ONE">
        <title>Genome erosion in a nitrogen-fixing vertically transmitted endosymbiotic multicellular cyanobacterium.</title>
        <authorList>
            <person name="Ran L."/>
            <person name="Larsson J."/>
            <person name="Vigil-Stenman T."/>
            <person name="Nylander J.A."/>
            <person name="Ininbergs K."/>
            <person name="Zheng W.W."/>
            <person name="Lapidus A."/>
            <person name="Lowry S."/>
            <person name="Haselkorn R."/>
            <person name="Bergman B."/>
        </authorList>
    </citation>
    <scope>NUCLEOTIDE SEQUENCE [LARGE SCALE GENOMIC DNA]</scope>
    <source>
        <strain evidence="2 3">0708</strain>
    </source>
</reference>
<gene>
    <name evidence="2" type="ordered locus">Aazo_1168</name>
</gene>
<evidence type="ECO:0000313" key="2">
    <source>
        <dbReference type="EMBL" id="ADI63490.1"/>
    </source>
</evidence>
<sequence length="81" mass="9390">MKSVAYITDQCLDVGFLLFIHEVNMAKRRNPKKEKALRNQAYARKFRKRTTTGRMQRRFQQRPPKSEEDEGTGAAAMDAAE</sequence>
<protein>
    <submittedName>
        <fullName evidence="2">Uncharacterized protein</fullName>
    </submittedName>
</protein>
<dbReference type="eggNOG" id="ENOG5033A7E">
    <property type="taxonomic scope" value="Bacteria"/>
</dbReference>
<dbReference type="STRING" id="551115.Aazo_1168"/>